<evidence type="ECO:0000256" key="4">
    <source>
        <dbReference type="ARBA" id="ARBA00023242"/>
    </source>
</evidence>
<feature type="compositionally biased region" description="Polar residues" evidence="6">
    <location>
        <begin position="289"/>
        <end position="307"/>
    </location>
</feature>
<dbReference type="InterPro" id="IPR011333">
    <property type="entry name" value="SKP1/BTB/POZ_sf"/>
</dbReference>
<keyword evidence="1" id="KW-0217">Developmental protein</keyword>
<dbReference type="PANTHER" id="PTHR23110:SF111">
    <property type="entry name" value="LONGITUDINALS LACKING PROTEIN, ISOFORMS F_I_K_T"/>
    <property type="match status" value="1"/>
</dbReference>
<keyword evidence="2" id="KW-0221">Differentiation</keyword>
<dbReference type="CDD" id="cd18315">
    <property type="entry name" value="BTB_POZ_BAB-like"/>
    <property type="match status" value="1"/>
</dbReference>
<dbReference type="InterPro" id="IPR000210">
    <property type="entry name" value="BTB/POZ_dom"/>
</dbReference>
<feature type="compositionally biased region" description="Polar residues" evidence="6">
    <location>
        <begin position="374"/>
        <end position="399"/>
    </location>
</feature>
<name>A0AAV2S808_MEGNR</name>
<dbReference type="SUPFAM" id="SSF54695">
    <property type="entry name" value="POZ domain"/>
    <property type="match status" value="1"/>
</dbReference>
<dbReference type="GO" id="GO:0008406">
    <property type="term" value="P:gonad development"/>
    <property type="evidence" value="ECO:0007669"/>
    <property type="project" value="UniProtKB-ARBA"/>
</dbReference>
<dbReference type="PANTHER" id="PTHR23110">
    <property type="entry name" value="BTB DOMAIN TRANSCRIPTION FACTOR"/>
    <property type="match status" value="1"/>
</dbReference>
<proteinExistence type="predicted"/>
<dbReference type="Gene3D" id="3.30.710.10">
    <property type="entry name" value="Potassium Channel Kv1.1, Chain A"/>
    <property type="match status" value="1"/>
</dbReference>
<dbReference type="Proteomes" id="UP001497623">
    <property type="component" value="Unassembled WGS sequence"/>
</dbReference>
<dbReference type="AlphaFoldDB" id="A0AAV2S808"/>
<dbReference type="GO" id="GO:0035167">
    <property type="term" value="P:larval lymph gland hemopoiesis"/>
    <property type="evidence" value="ECO:0007669"/>
    <property type="project" value="UniProtKB-ARBA"/>
</dbReference>
<feature type="compositionally biased region" description="Low complexity" evidence="6">
    <location>
        <begin position="149"/>
        <end position="161"/>
    </location>
</feature>
<dbReference type="GO" id="GO:0005634">
    <property type="term" value="C:nucleus"/>
    <property type="evidence" value="ECO:0007669"/>
    <property type="project" value="TreeGrafter"/>
</dbReference>
<feature type="region of interest" description="Disordered" evidence="6">
    <location>
        <begin position="339"/>
        <end position="399"/>
    </location>
</feature>
<keyword evidence="4" id="KW-0539">Nucleus</keyword>
<evidence type="ECO:0000256" key="3">
    <source>
        <dbReference type="ARBA" id="ARBA00022902"/>
    </source>
</evidence>
<feature type="compositionally biased region" description="Pro residues" evidence="6">
    <location>
        <begin position="162"/>
        <end position="181"/>
    </location>
</feature>
<dbReference type="GO" id="GO:0048813">
    <property type="term" value="P:dendrite morphogenesis"/>
    <property type="evidence" value="ECO:0007669"/>
    <property type="project" value="UniProtKB-ARBA"/>
</dbReference>
<feature type="domain" description="BTB" evidence="7">
    <location>
        <begin position="34"/>
        <end position="99"/>
    </location>
</feature>
<protein>
    <recommendedName>
        <fullName evidence="7">BTB domain-containing protein</fullName>
    </recommendedName>
</protein>
<feature type="region of interest" description="Disordered" evidence="6">
    <location>
        <begin position="122"/>
        <end position="221"/>
    </location>
</feature>
<feature type="compositionally biased region" description="Polar residues" evidence="6">
    <location>
        <begin position="130"/>
        <end position="145"/>
    </location>
</feature>
<feature type="region of interest" description="Disordered" evidence="6">
    <location>
        <begin position="256"/>
        <end position="310"/>
    </location>
</feature>
<keyword evidence="9" id="KW-1185">Reference proteome</keyword>
<comment type="function">
    <text evidence="5">Putative transcription factor required for axon growth and guidance in the central and peripheral nervous systems. Repels CNS axons away from the midline by promoting the expression of the midline repellent sli and its receptor robo.</text>
</comment>
<evidence type="ECO:0000256" key="2">
    <source>
        <dbReference type="ARBA" id="ARBA00022782"/>
    </source>
</evidence>
<dbReference type="GO" id="GO:0007526">
    <property type="term" value="P:larval somatic muscle development"/>
    <property type="evidence" value="ECO:0007669"/>
    <property type="project" value="UniProtKB-ARBA"/>
</dbReference>
<dbReference type="GO" id="GO:0045476">
    <property type="term" value="P:nurse cell apoptotic process"/>
    <property type="evidence" value="ECO:0007669"/>
    <property type="project" value="UniProtKB-ARBA"/>
</dbReference>
<evidence type="ECO:0000256" key="5">
    <source>
        <dbReference type="ARBA" id="ARBA00037382"/>
    </source>
</evidence>
<dbReference type="SMART" id="SM00225">
    <property type="entry name" value="BTB"/>
    <property type="match status" value="1"/>
</dbReference>
<evidence type="ECO:0000259" key="7">
    <source>
        <dbReference type="PROSITE" id="PS50097"/>
    </source>
</evidence>
<organism evidence="8 9">
    <name type="scientific">Meganyctiphanes norvegica</name>
    <name type="common">Northern krill</name>
    <name type="synonym">Thysanopoda norvegica</name>
    <dbReference type="NCBI Taxonomy" id="48144"/>
    <lineage>
        <taxon>Eukaryota</taxon>
        <taxon>Metazoa</taxon>
        <taxon>Ecdysozoa</taxon>
        <taxon>Arthropoda</taxon>
        <taxon>Crustacea</taxon>
        <taxon>Multicrustacea</taxon>
        <taxon>Malacostraca</taxon>
        <taxon>Eumalacostraca</taxon>
        <taxon>Eucarida</taxon>
        <taxon>Euphausiacea</taxon>
        <taxon>Euphausiidae</taxon>
        <taxon>Meganyctiphanes</taxon>
    </lineage>
</organism>
<dbReference type="EMBL" id="CAXKWB010048431">
    <property type="protein sequence ID" value="CAL4166582.1"/>
    <property type="molecule type" value="Genomic_DNA"/>
</dbReference>
<dbReference type="GO" id="GO:0016199">
    <property type="term" value="P:axon midline choice point recognition"/>
    <property type="evidence" value="ECO:0007669"/>
    <property type="project" value="UniProtKB-ARBA"/>
</dbReference>
<comment type="caution">
    <text evidence="8">The sequence shown here is derived from an EMBL/GenBank/DDBJ whole genome shotgun (WGS) entry which is preliminary data.</text>
</comment>
<evidence type="ECO:0000313" key="8">
    <source>
        <dbReference type="EMBL" id="CAL4166582.1"/>
    </source>
</evidence>
<evidence type="ECO:0000256" key="6">
    <source>
        <dbReference type="SAM" id="MobiDB-lite"/>
    </source>
</evidence>
<dbReference type="GO" id="GO:0006357">
    <property type="term" value="P:regulation of transcription by RNA polymerase II"/>
    <property type="evidence" value="ECO:0007669"/>
    <property type="project" value="TreeGrafter"/>
</dbReference>
<sequence length="516" mass="58106">DGIMEDRLLSLRWKNQKSTFFEHLKILREKSSYTDATLAVNGLFFPVHKFVMSTCSEYFRDIFEKTSCKSPVIVLKDVRIYDIEVLLDYMYVGEVTVNQCELESVLKTAELLKIKDLAVPDEDPTKLHKNSNNNCDNARQDNSPSCLDRPSPIRESSSPGRESPPPSRDSPPPSQDSPPPSQKSYLPSRDSPPRKRRRRVSKNVPPNAVSTYPSPRKSDTALVTPVLTPYITPNSTSNTSNVEQDDSSLVKVEMDYTEEQEERLRIENSKEGDPSTDRDPFGDYEPENNDNASFSDSVSQYKSVTSNTDHDEPLDVKLVKVEMGDAEELEEILRRENDCAGNVNNDRDPLSDWDPVGDYGSTLSKTGVPEIDGNTPTPGPSSLEQSILTPNHTSNASASATPIPATLLSNMVDNLELLSNNTPVRKKRQRTNPDCSLVEDYVHSLQTLEEKNQQKRCRICTMRGINSGIPTRRKTTRQCNICQITLCARGDCVQVYQNFWRQRGRTCSHIWGPTMH</sequence>
<accession>A0AAV2S808</accession>
<gene>
    <name evidence="8" type="ORF">MNOR_LOCUS33472</name>
</gene>
<feature type="non-terminal residue" evidence="8">
    <location>
        <position position="1"/>
    </location>
</feature>
<evidence type="ECO:0000256" key="1">
    <source>
        <dbReference type="ARBA" id="ARBA00022473"/>
    </source>
</evidence>
<dbReference type="GO" id="GO:0045467">
    <property type="term" value="P:R7 cell development"/>
    <property type="evidence" value="ECO:0007669"/>
    <property type="project" value="UniProtKB-ARBA"/>
</dbReference>
<reference evidence="8 9" key="1">
    <citation type="submission" date="2024-05" db="EMBL/GenBank/DDBJ databases">
        <authorList>
            <person name="Wallberg A."/>
        </authorList>
    </citation>
    <scope>NUCLEOTIDE SEQUENCE [LARGE SCALE GENOMIC DNA]</scope>
</reference>
<evidence type="ECO:0000313" key="9">
    <source>
        <dbReference type="Proteomes" id="UP001497623"/>
    </source>
</evidence>
<feature type="compositionally biased region" description="Basic and acidic residues" evidence="6">
    <location>
        <begin position="262"/>
        <end position="281"/>
    </location>
</feature>
<dbReference type="GO" id="GO:0007464">
    <property type="term" value="P:R3/R4 cell fate commitment"/>
    <property type="evidence" value="ECO:0007669"/>
    <property type="project" value="UniProtKB-ARBA"/>
</dbReference>
<dbReference type="Pfam" id="PF00651">
    <property type="entry name" value="BTB"/>
    <property type="match status" value="1"/>
</dbReference>
<keyword evidence="3" id="KW-0524">Neurogenesis</keyword>
<dbReference type="PROSITE" id="PS50097">
    <property type="entry name" value="BTB"/>
    <property type="match status" value="1"/>
</dbReference>
<dbReference type="InterPro" id="IPR051095">
    <property type="entry name" value="Dros_DevTransReg"/>
</dbReference>